<keyword evidence="4" id="KW-1185">Reference proteome</keyword>
<protein>
    <submittedName>
        <fullName evidence="3">Mammalian cell entry related domain protein</fullName>
    </submittedName>
</protein>
<dbReference type="HOGENOM" id="CLU_045966_3_0_11"/>
<dbReference type="Proteomes" id="UP000002247">
    <property type="component" value="Chromosome"/>
</dbReference>
<dbReference type="Pfam" id="PF02470">
    <property type="entry name" value="MlaD"/>
    <property type="match status" value="1"/>
</dbReference>
<dbReference type="InterPro" id="IPR003399">
    <property type="entry name" value="Mce/MlaD"/>
</dbReference>
<dbReference type="InterPro" id="IPR052336">
    <property type="entry name" value="MlaD_Phospholipid_Transporter"/>
</dbReference>
<gene>
    <name evidence="3" type="ordered locus">Srot_2045</name>
</gene>
<dbReference type="KEGG" id="srt:Srot_2045"/>
<accession>D6Z971</accession>
<evidence type="ECO:0000256" key="1">
    <source>
        <dbReference type="SAM" id="SignalP"/>
    </source>
</evidence>
<evidence type="ECO:0000259" key="2">
    <source>
        <dbReference type="Pfam" id="PF02470"/>
    </source>
</evidence>
<proteinExistence type="predicted"/>
<dbReference type="AlphaFoldDB" id="D6Z971"/>
<dbReference type="PANTHER" id="PTHR33371:SF4">
    <property type="entry name" value="INTERMEMBRANE PHOSPHOLIPID TRANSPORT SYSTEM BINDING PROTEIN MLAD"/>
    <property type="match status" value="1"/>
</dbReference>
<keyword evidence="1" id="KW-0732">Signal</keyword>
<evidence type="ECO:0000313" key="3">
    <source>
        <dbReference type="EMBL" id="ADG98501.1"/>
    </source>
</evidence>
<dbReference type="PROSITE" id="PS51257">
    <property type="entry name" value="PROKAR_LIPOPROTEIN"/>
    <property type="match status" value="1"/>
</dbReference>
<sequence length="348" mass="38130">MTRVMRSLLILVLGLSLGACSALNSLDPAKIPVPGNHIVGGYQIKAVFKSVLNLPDRAKVVSNGVRVGYLESVSLDPDTGHVTTTLRLMQGAQIPVNASVQIRQSTLFGDTFLSVISPPGDTSGLLREGSVIDIEHTMSGDQVEDVLQGISDLVTGGSIQDIYRLQTNAFHQFPQDPDELARQRDALLSTLADLAHNTSALDGLLRKLLDITTNLGDHRQDLNKLALNGPQRLFGLRAVIDEVTKFFIALSYPAEGLGDTFIPYARDFNDMIGAGKIFTRELSRFDLTFPYNLDRLKGFFAYYLLPYWMGGEENIEIERYVPDGDQQGATGPIADNIINSLRLLGVLR</sequence>
<feature type="chain" id="PRO_5003091436" evidence="1">
    <location>
        <begin position="22"/>
        <end position="348"/>
    </location>
</feature>
<feature type="domain" description="Mce/MlaD" evidence="2">
    <location>
        <begin position="41"/>
        <end position="116"/>
    </location>
</feature>
<dbReference type="OrthoDB" id="4368973at2"/>
<feature type="signal peptide" evidence="1">
    <location>
        <begin position="1"/>
        <end position="21"/>
    </location>
</feature>
<organism evidence="3 4">
    <name type="scientific">Segniliparus rotundus (strain ATCC BAA-972 / CDC 1076 / CIP 108378 / DSM 44985 / JCM 13578)</name>
    <dbReference type="NCBI Taxonomy" id="640132"/>
    <lineage>
        <taxon>Bacteria</taxon>
        <taxon>Bacillati</taxon>
        <taxon>Actinomycetota</taxon>
        <taxon>Actinomycetes</taxon>
        <taxon>Mycobacteriales</taxon>
        <taxon>Segniliparaceae</taxon>
        <taxon>Segniliparus</taxon>
    </lineage>
</organism>
<evidence type="ECO:0000313" key="4">
    <source>
        <dbReference type="Proteomes" id="UP000002247"/>
    </source>
</evidence>
<dbReference type="PANTHER" id="PTHR33371">
    <property type="entry name" value="INTERMEMBRANE PHOSPHOLIPID TRANSPORT SYSTEM BINDING PROTEIN MLAD-RELATED"/>
    <property type="match status" value="1"/>
</dbReference>
<dbReference type="RefSeq" id="WP_013138953.1">
    <property type="nucleotide sequence ID" value="NC_014168.1"/>
</dbReference>
<reference evidence="3 4" key="1">
    <citation type="journal article" date="2010" name="Stand. Genomic Sci.">
        <title>Complete genome sequence of Segniliparus rotundus type strain (CDC 1076).</title>
        <authorList>
            <person name="Sikorski J."/>
            <person name="Lapidus A."/>
            <person name="Copeland A."/>
            <person name="Misra M."/>
            <person name="Glavina Del Rio T."/>
            <person name="Nolan M."/>
            <person name="Lucas S."/>
            <person name="Chen F."/>
            <person name="Tice H."/>
            <person name="Cheng J.F."/>
            <person name="Jando M."/>
            <person name="Schneider S."/>
            <person name="Bruce D."/>
            <person name="Goodwin L."/>
            <person name="Pitluck S."/>
            <person name="Liolios K."/>
            <person name="Mikhailova N."/>
            <person name="Pati A."/>
            <person name="Ivanova N."/>
            <person name="Mavromatis K."/>
            <person name="Chen A."/>
            <person name="Palaniappan K."/>
            <person name="Chertkov O."/>
            <person name="Land M."/>
            <person name="Hauser L."/>
            <person name="Chang Y.J."/>
            <person name="Jeffries C.D."/>
            <person name="Brettin T."/>
            <person name="Detter J.C."/>
            <person name="Han C."/>
            <person name="Rohde M."/>
            <person name="Goker M."/>
            <person name="Bristow J."/>
            <person name="Eisen J.A."/>
            <person name="Markowitz V."/>
            <person name="Hugenholtz P."/>
            <person name="Kyrpides N.C."/>
            <person name="Klenk H.P."/>
        </authorList>
    </citation>
    <scope>NUCLEOTIDE SEQUENCE [LARGE SCALE GENOMIC DNA]</scope>
    <source>
        <strain evidence="4">ATCC BAA-972 / CDC 1076 / CIP 108378 / DSM 44985 / JCM 13578</strain>
    </source>
</reference>
<dbReference type="eggNOG" id="COG1463">
    <property type="taxonomic scope" value="Bacteria"/>
</dbReference>
<name>D6Z971_SEGRD</name>
<dbReference type="EMBL" id="CP001958">
    <property type="protein sequence ID" value="ADG98501.1"/>
    <property type="molecule type" value="Genomic_DNA"/>
</dbReference>
<dbReference type="STRING" id="640132.Srot_2045"/>